<dbReference type="AlphaFoldDB" id="A0A8S9ZA53"/>
<protein>
    <submittedName>
        <fullName evidence="1">Uncharacterized protein</fullName>
    </submittedName>
</protein>
<keyword evidence="2" id="KW-1185">Reference proteome</keyword>
<evidence type="ECO:0000313" key="2">
    <source>
        <dbReference type="Proteomes" id="UP000822476"/>
    </source>
</evidence>
<dbReference type="EMBL" id="JTDE01000873">
    <property type="protein sequence ID" value="KAF7260147.1"/>
    <property type="molecule type" value="Genomic_DNA"/>
</dbReference>
<sequence>MLPAGIRSIHSLVDWQSAKNRLPDLRNTATNEDDRKPIQRHWALGSGKRVYVGDRLHNEKKFVSVHKLNARRFLLIVLHSRRAQPRNTDKISLDAELLIVVCPVAQSADLTYFALHYSIAH</sequence>
<organism evidence="1 2">
    <name type="scientific">Paragonimus skrjabini miyazakii</name>
    <dbReference type="NCBI Taxonomy" id="59628"/>
    <lineage>
        <taxon>Eukaryota</taxon>
        <taxon>Metazoa</taxon>
        <taxon>Spiralia</taxon>
        <taxon>Lophotrochozoa</taxon>
        <taxon>Platyhelminthes</taxon>
        <taxon>Trematoda</taxon>
        <taxon>Digenea</taxon>
        <taxon>Plagiorchiida</taxon>
        <taxon>Troglotremata</taxon>
        <taxon>Troglotrematidae</taxon>
        <taxon>Paragonimus</taxon>
    </lineage>
</organism>
<gene>
    <name evidence="1" type="ORF">EG68_02681</name>
</gene>
<proteinExistence type="predicted"/>
<dbReference type="OrthoDB" id="10386546at2759"/>
<dbReference type="Proteomes" id="UP000822476">
    <property type="component" value="Unassembled WGS sequence"/>
</dbReference>
<name>A0A8S9ZA53_9TREM</name>
<accession>A0A8S9ZA53</accession>
<reference evidence="1" key="1">
    <citation type="submission" date="2019-07" db="EMBL/GenBank/DDBJ databases">
        <title>Annotation for the trematode Paragonimus miyazaki's.</title>
        <authorList>
            <person name="Choi Y.-J."/>
        </authorList>
    </citation>
    <scope>NUCLEOTIDE SEQUENCE</scope>
    <source>
        <strain evidence="1">Japan</strain>
    </source>
</reference>
<evidence type="ECO:0000313" key="1">
    <source>
        <dbReference type="EMBL" id="KAF7260147.1"/>
    </source>
</evidence>
<comment type="caution">
    <text evidence="1">The sequence shown here is derived from an EMBL/GenBank/DDBJ whole genome shotgun (WGS) entry which is preliminary data.</text>
</comment>